<organism evidence="5 6">
    <name type="scientific">Candidatus Allocopromorpha excrementavium</name>
    <dbReference type="NCBI Taxonomy" id="2840741"/>
    <lineage>
        <taxon>Bacteria</taxon>
        <taxon>Bacillati</taxon>
        <taxon>Bacillota</taxon>
        <taxon>Clostridia</taxon>
        <taxon>Eubacteriales</taxon>
        <taxon>Eubacteriaceae</taxon>
        <taxon>Eubacteriaceae incertae sedis</taxon>
        <taxon>Candidatus Allocopromorpha</taxon>
    </lineage>
</organism>
<dbReference type="InterPro" id="IPR019533">
    <property type="entry name" value="Peptidase_S26"/>
</dbReference>
<keyword evidence="3" id="KW-1133">Transmembrane helix</keyword>
<dbReference type="EC" id="3.4.21.89" evidence="3"/>
<dbReference type="SUPFAM" id="SSF51306">
    <property type="entry name" value="LexA/Signal peptidase"/>
    <property type="match status" value="1"/>
</dbReference>
<dbReference type="GO" id="GO:0004252">
    <property type="term" value="F:serine-type endopeptidase activity"/>
    <property type="evidence" value="ECO:0007669"/>
    <property type="project" value="InterPro"/>
</dbReference>
<keyword evidence="3" id="KW-0812">Transmembrane</keyword>
<evidence type="ECO:0000313" key="5">
    <source>
        <dbReference type="EMBL" id="HIT99615.1"/>
    </source>
</evidence>
<reference evidence="5" key="2">
    <citation type="journal article" date="2021" name="PeerJ">
        <title>Extensive microbial diversity within the chicken gut microbiome revealed by metagenomics and culture.</title>
        <authorList>
            <person name="Gilroy R."/>
            <person name="Ravi A."/>
            <person name="Getino M."/>
            <person name="Pursley I."/>
            <person name="Horton D.L."/>
            <person name="Alikhan N.F."/>
            <person name="Baker D."/>
            <person name="Gharbi K."/>
            <person name="Hall N."/>
            <person name="Watson M."/>
            <person name="Adriaenssens E.M."/>
            <person name="Foster-Nyarko E."/>
            <person name="Jarju S."/>
            <person name="Secka A."/>
            <person name="Antonio M."/>
            <person name="Oren A."/>
            <person name="Chaudhuri R.R."/>
            <person name="La Ragione R."/>
            <person name="Hildebrand F."/>
            <person name="Pallen M.J."/>
        </authorList>
    </citation>
    <scope>NUCLEOTIDE SEQUENCE</scope>
    <source>
        <strain evidence="5">CHK176-22527</strain>
    </source>
</reference>
<dbReference type="Proteomes" id="UP000824159">
    <property type="component" value="Unassembled WGS sequence"/>
</dbReference>
<feature type="transmembrane region" description="Helical" evidence="3">
    <location>
        <begin position="6"/>
        <end position="29"/>
    </location>
</feature>
<dbReference type="PRINTS" id="PR00727">
    <property type="entry name" value="LEADERPTASE"/>
</dbReference>
<dbReference type="PANTHER" id="PTHR43390:SF1">
    <property type="entry name" value="CHLOROPLAST PROCESSING PEPTIDASE"/>
    <property type="match status" value="1"/>
</dbReference>
<proteinExistence type="inferred from homology"/>
<dbReference type="NCBIfam" id="TIGR02227">
    <property type="entry name" value="sigpep_I_bact"/>
    <property type="match status" value="1"/>
</dbReference>
<dbReference type="GO" id="GO:0006465">
    <property type="term" value="P:signal peptide processing"/>
    <property type="evidence" value="ECO:0007669"/>
    <property type="project" value="InterPro"/>
</dbReference>
<comment type="catalytic activity">
    <reaction evidence="3">
        <text>Cleavage of hydrophobic, N-terminal signal or leader sequences from secreted and periplasmic proteins.</text>
        <dbReference type="EC" id="3.4.21.89"/>
    </reaction>
</comment>
<dbReference type="GO" id="GO:0009003">
    <property type="term" value="F:signal peptidase activity"/>
    <property type="evidence" value="ECO:0007669"/>
    <property type="project" value="UniProtKB-EC"/>
</dbReference>
<dbReference type="AlphaFoldDB" id="A0A9D1HE02"/>
<dbReference type="Pfam" id="PF10502">
    <property type="entry name" value="Peptidase_S26"/>
    <property type="match status" value="1"/>
</dbReference>
<dbReference type="Gene3D" id="2.10.109.10">
    <property type="entry name" value="Umud Fragment, subunit A"/>
    <property type="match status" value="1"/>
</dbReference>
<comment type="subcellular location">
    <subcellularLocation>
        <location evidence="1">Cell membrane</location>
        <topology evidence="1">Single-pass type II membrane protein</topology>
    </subcellularLocation>
    <subcellularLocation>
        <location evidence="3">Membrane</location>
        <topology evidence="3">Single-pass type II membrane protein</topology>
    </subcellularLocation>
</comment>
<gene>
    <name evidence="5" type="primary">lepB</name>
    <name evidence="5" type="ORF">IAD12_05115</name>
</gene>
<protein>
    <recommendedName>
        <fullName evidence="3">Signal peptidase I</fullName>
        <ecNumber evidence="3">3.4.21.89</ecNumber>
    </recommendedName>
</protein>
<accession>A0A9D1HE02</accession>
<dbReference type="CDD" id="cd06530">
    <property type="entry name" value="S26_SPase_I"/>
    <property type="match status" value="1"/>
</dbReference>
<dbReference type="EMBL" id="DVLX01000062">
    <property type="protein sequence ID" value="HIT99615.1"/>
    <property type="molecule type" value="Genomic_DNA"/>
</dbReference>
<keyword evidence="3" id="KW-0472">Membrane</keyword>
<feature type="domain" description="Peptidase S26" evidence="4">
    <location>
        <begin position="10"/>
        <end position="161"/>
    </location>
</feature>
<evidence type="ECO:0000256" key="3">
    <source>
        <dbReference type="RuleBase" id="RU362042"/>
    </source>
</evidence>
<dbReference type="InterPro" id="IPR000223">
    <property type="entry name" value="Pept_S26A_signal_pept_1"/>
</dbReference>
<comment type="similarity">
    <text evidence="2 3">Belongs to the peptidase S26 family.</text>
</comment>
<evidence type="ECO:0000259" key="4">
    <source>
        <dbReference type="Pfam" id="PF10502"/>
    </source>
</evidence>
<evidence type="ECO:0000256" key="1">
    <source>
        <dbReference type="ARBA" id="ARBA00004401"/>
    </source>
</evidence>
<evidence type="ECO:0000256" key="2">
    <source>
        <dbReference type="ARBA" id="ARBA00009370"/>
    </source>
</evidence>
<dbReference type="InterPro" id="IPR036286">
    <property type="entry name" value="LexA/Signal_pep-like_sf"/>
</dbReference>
<sequence>MIRKAVLYSAAAVAGILCAYLLSGIFMLAEMTGNGMEPSIERGSCVLINKTAYDTSVPETGDVVALENRVYGEDGEGSILIRRVVGSRGDSIEIKDDMLYLNGSPYTEYMSEAVSMDDMDKMVLDENEIFVLADNRKASLDSRDEAVGIVDTEECIGRICFR</sequence>
<keyword evidence="3" id="KW-0645">Protease</keyword>
<reference evidence="5" key="1">
    <citation type="submission" date="2020-10" db="EMBL/GenBank/DDBJ databases">
        <authorList>
            <person name="Gilroy R."/>
        </authorList>
    </citation>
    <scope>NUCLEOTIDE SEQUENCE</scope>
    <source>
        <strain evidence="5">CHK176-22527</strain>
    </source>
</reference>
<dbReference type="PANTHER" id="PTHR43390">
    <property type="entry name" value="SIGNAL PEPTIDASE I"/>
    <property type="match status" value="1"/>
</dbReference>
<keyword evidence="3 5" id="KW-0378">Hydrolase</keyword>
<dbReference type="GO" id="GO:0005886">
    <property type="term" value="C:plasma membrane"/>
    <property type="evidence" value="ECO:0007669"/>
    <property type="project" value="UniProtKB-SubCell"/>
</dbReference>
<evidence type="ECO:0000313" key="6">
    <source>
        <dbReference type="Proteomes" id="UP000824159"/>
    </source>
</evidence>
<comment type="caution">
    <text evidence="5">The sequence shown here is derived from an EMBL/GenBank/DDBJ whole genome shotgun (WGS) entry which is preliminary data.</text>
</comment>
<name>A0A9D1HE02_9FIRM</name>